<accession>A0A377LSV6</accession>
<sequence>MLNSVDPSTRHFLLKSSLLRSMNDALIVRVTGCENGQLQLEEIERQGVVPDADGRSGEWFSYHPLFGSFLRQRCQWELATELPDIHRAAAESWMAQGFPSEAIHHALAAGDAGMLRDILLNHAWGC</sequence>
<evidence type="ECO:0000313" key="3">
    <source>
        <dbReference type="Proteomes" id="UP000255106"/>
    </source>
</evidence>
<dbReference type="Pfam" id="PF25873">
    <property type="entry name" value="WHD_MalT"/>
    <property type="match status" value="1"/>
</dbReference>
<dbReference type="Proteomes" id="UP000255106">
    <property type="component" value="Unassembled WGS sequence"/>
</dbReference>
<dbReference type="EMBL" id="UGJB01000004">
    <property type="protein sequence ID" value="STQ08683.1"/>
    <property type="molecule type" value="Genomic_DNA"/>
</dbReference>
<dbReference type="AlphaFoldDB" id="A0A377LSV6"/>
<proteinExistence type="predicted"/>
<protein>
    <submittedName>
        <fullName evidence="2">HTH-type transcriptional regulator malT</fullName>
    </submittedName>
</protein>
<feature type="domain" description="MalT-like winged helix" evidence="1">
    <location>
        <begin position="2"/>
        <end position="80"/>
    </location>
</feature>
<organism evidence="2 3">
    <name type="scientific">Enterobacter cloacae</name>
    <dbReference type="NCBI Taxonomy" id="550"/>
    <lineage>
        <taxon>Bacteria</taxon>
        <taxon>Pseudomonadati</taxon>
        <taxon>Pseudomonadota</taxon>
        <taxon>Gammaproteobacteria</taxon>
        <taxon>Enterobacterales</taxon>
        <taxon>Enterobacteriaceae</taxon>
        <taxon>Enterobacter</taxon>
        <taxon>Enterobacter cloacae complex</taxon>
    </lineage>
</organism>
<gene>
    <name evidence="2" type="primary">malT_4</name>
    <name evidence="2" type="ORF">NCTC10005_01369</name>
</gene>
<dbReference type="InterPro" id="IPR059106">
    <property type="entry name" value="WHD_MalT"/>
</dbReference>
<evidence type="ECO:0000313" key="2">
    <source>
        <dbReference type="EMBL" id="STQ08683.1"/>
    </source>
</evidence>
<reference evidence="2 3" key="1">
    <citation type="submission" date="2018-06" db="EMBL/GenBank/DDBJ databases">
        <authorList>
            <consortium name="Pathogen Informatics"/>
            <person name="Doyle S."/>
        </authorList>
    </citation>
    <scope>NUCLEOTIDE SEQUENCE [LARGE SCALE GENOMIC DNA]</scope>
    <source>
        <strain evidence="2 3">NCTC10005</strain>
    </source>
</reference>
<evidence type="ECO:0000259" key="1">
    <source>
        <dbReference type="Pfam" id="PF25873"/>
    </source>
</evidence>
<name>A0A377LSV6_ENTCL</name>